<feature type="transmembrane region" description="Helical" evidence="5">
    <location>
        <begin position="357"/>
        <end position="379"/>
    </location>
</feature>
<organism evidence="8 9">
    <name type="scientific">Stylophora pistillata</name>
    <name type="common">Smooth cauliflower coral</name>
    <dbReference type="NCBI Taxonomy" id="50429"/>
    <lineage>
        <taxon>Eukaryota</taxon>
        <taxon>Metazoa</taxon>
        <taxon>Cnidaria</taxon>
        <taxon>Anthozoa</taxon>
        <taxon>Hexacorallia</taxon>
        <taxon>Scleractinia</taxon>
        <taxon>Astrocoeniina</taxon>
        <taxon>Pocilloporidae</taxon>
        <taxon>Stylophora</taxon>
    </lineage>
</organism>
<feature type="domain" description="EGF-like" evidence="7">
    <location>
        <begin position="100"/>
        <end position="139"/>
    </location>
</feature>
<dbReference type="InterPro" id="IPR050751">
    <property type="entry name" value="ECM_structural_protein"/>
</dbReference>
<keyword evidence="5" id="KW-0812">Transmembrane</keyword>
<dbReference type="SMART" id="SM00181">
    <property type="entry name" value="EGF"/>
    <property type="match status" value="3"/>
</dbReference>
<keyword evidence="5" id="KW-0472">Membrane</keyword>
<dbReference type="PANTHER" id="PTHR24034:SF205">
    <property type="entry name" value="NIDOGEN"/>
    <property type="match status" value="1"/>
</dbReference>
<accession>A0A2B4RM96</accession>
<evidence type="ECO:0000256" key="5">
    <source>
        <dbReference type="SAM" id="Phobius"/>
    </source>
</evidence>
<reference evidence="9" key="1">
    <citation type="journal article" date="2017" name="bioRxiv">
        <title>Comparative analysis of the genomes of Stylophora pistillata and Acropora digitifera provides evidence for extensive differences between species of corals.</title>
        <authorList>
            <person name="Voolstra C.R."/>
            <person name="Li Y."/>
            <person name="Liew Y.J."/>
            <person name="Baumgarten S."/>
            <person name="Zoccola D."/>
            <person name="Flot J.-F."/>
            <person name="Tambutte S."/>
            <person name="Allemand D."/>
            <person name="Aranda M."/>
        </authorList>
    </citation>
    <scope>NUCLEOTIDE SEQUENCE [LARGE SCALE GENOMIC DNA]</scope>
</reference>
<evidence type="ECO:0000259" key="7">
    <source>
        <dbReference type="SMART" id="SM00181"/>
    </source>
</evidence>
<feature type="domain" description="EGF-like" evidence="7">
    <location>
        <begin position="143"/>
        <end position="182"/>
    </location>
</feature>
<dbReference type="SUPFAM" id="SSF57196">
    <property type="entry name" value="EGF/Laminin"/>
    <property type="match status" value="1"/>
</dbReference>
<dbReference type="Pfam" id="PF07645">
    <property type="entry name" value="EGF_CA"/>
    <property type="match status" value="2"/>
</dbReference>
<name>A0A2B4RM96_STYPI</name>
<dbReference type="PROSITE" id="PS01187">
    <property type="entry name" value="EGF_CA"/>
    <property type="match status" value="1"/>
</dbReference>
<keyword evidence="9" id="KW-1185">Reference proteome</keyword>
<dbReference type="InterPro" id="IPR018097">
    <property type="entry name" value="EGF_Ca-bd_CS"/>
</dbReference>
<dbReference type="OrthoDB" id="5966313at2759"/>
<dbReference type="Gene3D" id="2.10.25.10">
    <property type="entry name" value="Laminin"/>
    <property type="match status" value="3"/>
</dbReference>
<keyword evidence="3" id="KW-1015">Disulfide bond</keyword>
<dbReference type="SMART" id="SM00179">
    <property type="entry name" value="EGF_CA"/>
    <property type="match status" value="2"/>
</dbReference>
<evidence type="ECO:0000256" key="1">
    <source>
        <dbReference type="ARBA" id="ARBA00022536"/>
    </source>
</evidence>
<dbReference type="InterPro" id="IPR000152">
    <property type="entry name" value="EGF-type_Asp/Asn_hydroxyl_site"/>
</dbReference>
<keyword evidence="2" id="KW-0677">Repeat</keyword>
<keyword evidence="1" id="KW-0245">EGF-like domain</keyword>
<dbReference type="InterPro" id="IPR049883">
    <property type="entry name" value="NOTCH1_EGF-like"/>
</dbReference>
<dbReference type="CDD" id="cd00054">
    <property type="entry name" value="EGF_CA"/>
    <property type="match status" value="2"/>
</dbReference>
<feature type="domain" description="EGF-like" evidence="7">
    <location>
        <begin position="59"/>
        <end position="96"/>
    </location>
</feature>
<dbReference type="InterPro" id="IPR001881">
    <property type="entry name" value="EGF-like_Ca-bd_dom"/>
</dbReference>
<dbReference type="GO" id="GO:0005509">
    <property type="term" value="F:calcium ion binding"/>
    <property type="evidence" value="ECO:0007669"/>
    <property type="project" value="InterPro"/>
</dbReference>
<dbReference type="PROSITE" id="PS00010">
    <property type="entry name" value="ASX_HYDROXYL"/>
    <property type="match status" value="1"/>
</dbReference>
<evidence type="ECO:0000256" key="3">
    <source>
        <dbReference type="ARBA" id="ARBA00023157"/>
    </source>
</evidence>
<dbReference type="PANTHER" id="PTHR24034">
    <property type="entry name" value="EGF-LIKE DOMAIN-CONTAINING PROTEIN"/>
    <property type="match status" value="1"/>
</dbReference>
<evidence type="ECO:0000256" key="4">
    <source>
        <dbReference type="SAM" id="MobiDB-lite"/>
    </source>
</evidence>
<dbReference type="AlphaFoldDB" id="A0A2B4RM96"/>
<feature type="domain" description="EGF-like calcium-binding" evidence="6">
    <location>
        <begin position="140"/>
        <end position="182"/>
    </location>
</feature>
<comment type="caution">
    <text evidence="8">The sequence shown here is derived from an EMBL/GenBank/DDBJ whole genome shotgun (WGS) entry which is preliminary data.</text>
</comment>
<feature type="domain" description="EGF-like calcium-binding" evidence="6">
    <location>
        <begin position="56"/>
        <end position="96"/>
    </location>
</feature>
<dbReference type="Proteomes" id="UP000225706">
    <property type="component" value="Unassembled WGS sequence"/>
</dbReference>
<dbReference type="STRING" id="50429.A0A2B4RM96"/>
<gene>
    <name evidence="8" type="primary">Egfem1</name>
    <name evidence="8" type="ORF">AWC38_SpisGene18038</name>
</gene>
<protein>
    <submittedName>
        <fullName evidence="8">EGF-like and EMI domain-containing protein 1</fullName>
    </submittedName>
</protein>
<evidence type="ECO:0000256" key="2">
    <source>
        <dbReference type="ARBA" id="ARBA00022737"/>
    </source>
</evidence>
<sequence>MLTRMRACKRQNHSVVKDQKSADAVKRQLSDLSNKIDHTLHPVFKSRKICEDLRVHIDECDPTSKCVQKCENSVGSYNCSCNTHFKTDPTDWRKCVAKNPCTSDSDPGCNHVCYEDSNKQAACTCRANFELQSDGKTCKDINECLDDDTYECPDKNQRCVNTRGSYRCECVQDTYYFDGKCQGLKKNQPRPKLLLPEPRNASESEKEEAVQFSIPSGIEWDYDRDKSFKTEVATVASDFCNKNRTMCGLKDSRRKRRSSHNVLYDYKKVHLLPGYPKNSSDPLRVAFYVLQPAFLFIGNCTALPRDALVAIMKAHKLDIEKVIGANISGIEALFKPTTTTESPTGGPAEPADDSWKWIVIGVVIGVVVIILIGLLIFCLRKRKRDVKPITDPSQEDIAVQEGAKKENSLGIGSHSA</sequence>
<evidence type="ECO:0000259" key="6">
    <source>
        <dbReference type="SMART" id="SM00179"/>
    </source>
</evidence>
<dbReference type="InterPro" id="IPR000742">
    <property type="entry name" value="EGF"/>
</dbReference>
<proteinExistence type="predicted"/>
<evidence type="ECO:0000313" key="8">
    <source>
        <dbReference type="EMBL" id="PFX17630.1"/>
    </source>
</evidence>
<feature type="region of interest" description="Disordered" evidence="4">
    <location>
        <begin position="391"/>
        <end position="416"/>
    </location>
</feature>
<evidence type="ECO:0000313" key="9">
    <source>
        <dbReference type="Proteomes" id="UP000225706"/>
    </source>
</evidence>
<keyword evidence="5" id="KW-1133">Transmembrane helix</keyword>
<dbReference type="EMBL" id="LSMT01000460">
    <property type="protein sequence ID" value="PFX17630.1"/>
    <property type="molecule type" value="Genomic_DNA"/>
</dbReference>